<reference evidence="1" key="1">
    <citation type="submission" date="2019-03" db="EMBL/GenBank/DDBJ databases">
        <title>Single cell metagenomics reveals metabolic interactions within the superorganism composed of flagellate Streblomastix strix and complex community of Bacteroidetes bacteria on its surface.</title>
        <authorList>
            <person name="Treitli S.C."/>
            <person name="Kolisko M."/>
            <person name="Husnik F."/>
            <person name="Keeling P."/>
            <person name="Hampl V."/>
        </authorList>
    </citation>
    <scope>NUCLEOTIDE SEQUENCE</scope>
    <source>
        <strain evidence="1">STM</strain>
    </source>
</reference>
<dbReference type="AlphaFoldDB" id="A0A5J4SC22"/>
<gene>
    <name evidence="1" type="ORF">EZS27_008878</name>
</gene>
<sequence length="54" mass="6574">MKSDNKPYNIIFVQKSSPKKSDDFLFVNIYKFFTDRKLKYTINQLFKTILPFVY</sequence>
<proteinExistence type="predicted"/>
<name>A0A5J4SC22_9ZZZZ</name>
<evidence type="ECO:0000313" key="1">
    <source>
        <dbReference type="EMBL" id="KAA6343438.1"/>
    </source>
</evidence>
<protein>
    <submittedName>
        <fullName evidence="1">Uncharacterized protein</fullName>
    </submittedName>
</protein>
<accession>A0A5J4SC22</accession>
<organism evidence="1">
    <name type="scientific">termite gut metagenome</name>
    <dbReference type="NCBI Taxonomy" id="433724"/>
    <lineage>
        <taxon>unclassified sequences</taxon>
        <taxon>metagenomes</taxon>
        <taxon>organismal metagenomes</taxon>
    </lineage>
</organism>
<dbReference type="EMBL" id="SNRY01000270">
    <property type="protein sequence ID" value="KAA6343438.1"/>
    <property type="molecule type" value="Genomic_DNA"/>
</dbReference>
<comment type="caution">
    <text evidence="1">The sequence shown here is derived from an EMBL/GenBank/DDBJ whole genome shotgun (WGS) entry which is preliminary data.</text>
</comment>